<dbReference type="InterPro" id="IPR001351">
    <property type="entry name" value="Ribosomal_uS3_C"/>
</dbReference>
<dbReference type="eggNOG" id="COG0092">
    <property type="taxonomic scope" value="Bacteria"/>
</dbReference>
<comment type="function">
    <text evidence="6 8">Binds the lower part of the 30S subunit head. Binds mRNA in the 70S ribosome, positioning it for translation.</text>
</comment>
<evidence type="ECO:0000256" key="9">
    <source>
        <dbReference type="RuleBase" id="RU003624"/>
    </source>
</evidence>
<keyword evidence="13" id="KW-1185">Reference proteome</keyword>
<dbReference type="Pfam" id="PF07650">
    <property type="entry name" value="KH_2"/>
    <property type="match status" value="1"/>
</dbReference>
<evidence type="ECO:0000256" key="7">
    <source>
        <dbReference type="ARBA" id="ARBA00035257"/>
    </source>
</evidence>
<feature type="compositionally biased region" description="Basic and acidic residues" evidence="10">
    <location>
        <begin position="220"/>
        <end position="249"/>
    </location>
</feature>
<dbReference type="NCBIfam" id="TIGR01009">
    <property type="entry name" value="rpsC_bact"/>
    <property type="match status" value="1"/>
</dbReference>
<protein>
    <recommendedName>
        <fullName evidence="7 8">Small ribosomal subunit protein uS3</fullName>
    </recommendedName>
</protein>
<evidence type="ECO:0000256" key="5">
    <source>
        <dbReference type="ARBA" id="ARBA00023274"/>
    </source>
</evidence>
<keyword evidence="5 8" id="KW-0687">Ribonucleoprotein</keyword>
<evidence type="ECO:0000313" key="13">
    <source>
        <dbReference type="Proteomes" id="UP000017184"/>
    </source>
</evidence>
<dbReference type="GO" id="GO:0003729">
    <property type="term" value="F:mRNA binding"/>
    <property type="evidence" value="ECO:0007669"/>
    <property type="project" value="UniProtKB-UniRule"/>
</dbReference>
<dbReference type="GO" id="GO:0022627">
    <property type="term" value="C:cytosolic small ribosomal subunit"/>
    <property type="evidence" value="ECO:0007669"/>
    <property type="project" value="TreeGrafter"/>
</dbReference>
<comment type="subunit">
    <text evidence="8">Part of the 30S ribosomal subunit. Forms a tight complex with proteins S10 and S14.</text>
</comment>
<evidence type="ECO:0000256" key="1">
    <source>
        <dbReference type="ARBA" id="ARBA00010761"/>
    </source>
</evidence>
<feature type="compositionally biased region" description="Basic and acidic residues" evidence="10">
    <location>
        <begin position="285"/>
        <end position="297"/>
    </location>
</feature>
<evidence type="ECO:0000256" key="3">
    <source>
        <dbReference type="ARBA" id="ARBA00022884"/>
    </source>
</evidence>
<dbReference type="PROSITE" id="PS50823">
    <property type="entry name" value="KH_TYPE_2"/>
    <property type="match status" value="1"/>
</dbReference>
<dbReference type="KEGG" id="cbx:Cenrod_0392"/>
<evidence type="ECO:0000256" key="6">
    <source>
        <dbReference type="ARBA" id="ARBA00024998"/>
    </source>
</evidence>
<dbReference type="Proteomes" id="UP000017184">
    <property type="component" value="Chromosome"/>
</dbReference>
<dbReference type="PATRIC" id="fig|946483.4.peg.398"/>
<dbReference type="HAMAP" id="MF_01309_B">
    <property type="entry name" value="Ribosomal_uS3_B"/>
    <property type="match status" value="1"/>
</dbReference>
<dbReference type="SUPFAM" id="SSF54821">
    <property type="entry name" value="Ribosomal protein S3 C-terminal domain"/>
    <property type="match status" value="1"/>
</dbReference>
<keyword evidence="3 8" id="KW-0694">RNA-binding</keyword>
<gene>
    <name evidence="8 12" type="primary">rpsC</name>
    <name evidence="12" type="ORF">Cenrod_0392</name>
</gene>
<organism evidence="12 13">
    <name type="scientific">Candidatus Symbiobacter mobilis CR</name>
    <dbReference type="NCBI Taxonomy" id="946483"/>
    <lineage>
        <taxon>Bacteria</taxon>
        <taxon>Pseudomonadati</taxon>
        <taxon>Pseudomonadota</taxon>
        <taxon>Betaproteobacteria</taxon>
        <taxon>Burkholderiales</taxon>
        <taxon>Comamonadaceae</taxon>
    </lineage>
</organism>
<evidence type="ECO:0000256" key="2">
    <source>
        <dbReference type="ARBA" id="ARBA00022730"/>
    </source>
</evidence>
<evidence type="ECO:0000256" key="10">
    <source>
        <dbReference type="SAM" id="MobiDB-lite"/>
    </source>
</evidence>
<feature type="compositionally biased region" description="Basic and acidic residues" evidence="10">
    <location>
        <begin position="261"/>
        <end position="271"/>
    </location>
</feature>
<evidence type="ECO:0000259" key="11">
    <source>
        <dbReference type="PROSITE" id="PS50823"/>
    </source>
</evidence>
<reference evidence="12 13" key="1">
    <citation type="journal article" date="2013" name="Genome Biol.">
        <title>Genomic analysis reveals key aspects of prokaryotic symbiosis in the phototrophic consortium "Chlorochromatium aggregatum".</title>
        <authorList>
            <person name="Liu Z."/>
            <person name="Muller J."/>
            <person name="Li T."/>
            <person name="Alvey R.M."/>
            <person name="Vogl K."/>
            <person name="Frigaard N.U."/>
            <person name="Rockwell N.C."/>
            <person name="Boyd E.S."/>
            <person name="Tomsho L.P."/>
            <person name="Schuster S.C."/>
            <person name="Henke P."/>
            <person name="Rohde M."/>
            <person name="Overmann J."/>
            <person name="Bryant D.A."/>
        </authorList>
    </citation>
    <scope>NUCLEOTIDE SEQUENCE [LARGE SCALE GENOMIC DNA]</scope>
    <source>
        <strain evidence="12">CR</strain>
    </source>
</reference>
<keyword evidence="2 8" id="KW-0699">rRNA-binding</keyword>
<dbReference type="RefSeq" id="WP_022771336.1">
    <property type="nucleotide sequence ID" value="NC_022576.1"/>
</dbReference>
<name>U5N5H8_9BURK</name>
<comment type="similarity">
    <text evidence="1 8 9">Belongs to the universal ribosomal protein uS3 family.</text>
</comment>
<dbReference type="InterPro" id="IPR018280">
    <property type="entry name" value="Ribosomal_uS3_CS"/>
</dbReference>
<keyword evidence="4 8" id="KW-0689">Ribosomal protein</keyword>
<feature type="region of interest" description="Disordered" evidence="10">
    <location>
        <begin position="220"/>
        <end position="297"/>
    </location>
</feature>
<evidence type="ECO:0000256" key="8">
    <source>
        <dbReference type="HAMAP-Rule" id="MF_01309"/>
    </source>
</evidence>
<dbReference type="EMBL" id="CP004885">
    <property type="protein sequence ID" value="AGX86515.1"/>
    <property type="molecule type" value="Genomic_DNA"/>
</dbReference>
<dbReference type="GO" id="GO:0003735">
    <property type="term" value="F:structural constituent of ribosome"/>
    <property type="evidence" value="ECO:0007669"/>
    <property type="project" value="InterPro"/>
</dbReference>
<dbReference type="STRING" id="946483.Cenrod_0392"/>
<dbReference type="FunFam" id="3.30.1140.32:FF:000006">
    <property type="entry name" value="30S ribosomal protein S3"/>
    <property type="match status" value="1"/>
</dbReference>
<dbReference type="PANTHER" id="PTHR11760:SF19">
    <property type="entry name" value="SMALL RIBOSOMAL SUBUNIT PROTEIN US3C"/>
    <property type="match status" value="1"/>
</dbReference>
<accession>U5N5H8</accession>
<dbReference type="InterPro" id="IPR036419">
    <property type="entry name" value="Ribosomal_S3_C_sf"/>
</dbReference>
<proteinExistence type="inferred from homology"/>
<dbReference type="InterPro" id="IPR015946">
    <property type="entry name" value="KH_dom-like_a/b"/>
</dbReference>
<dbReference type="GO" id="GO:0019843">
    <property type="term" value="F:rRNA binding"/>
    <property type="evidence" value="ECO:0007669"/>
    <property type="project" value="UniProtKB-UniRule"/>
</dbReference>
<dbReference type="GO" id="GO:0006412">
    <property type="term" value="P:translation"/>
    <property type="evidence" value="ECO:0007669"/>
    <property type="project" value="UniProtKB-UniRule"/>
</dbReference>
<dbReference type="SUPFAM" id="SSF54814">
    <property type="entry name" value="Prokaryotic type KH domain (KH-domain type II)"/>
    <property type="match status" value="1"/>
</dbReference>
<dbReference type="OrthoDB" id="9806396at2"/>
<dbReference type="InterPro" id="IPR009019">
    <property type="entry name" value="KH_sf_prok-type"/>
</dbReference>
<sequence>MGQKIHPTGFRLSVSRNWSSRWYAHDRDFAGMLAEDIKVRDYLRVKLKNASVSKVLIERPARNARITIFSARPGVVIGKKGEDIENLKRDLSRQLGVPVAINIDEVRKPELDAKLIADSITQQLEKRIMFRRAMKRAMQNAMRSGAQGIKIMSSGRLNGIEIARTEWYREGRVPLHTLRADVDYGTSVAKTTYGVIGVKVWVYKGDTLGRTDGVAIDPKAEEDRKARFPRKEERAARPGVDRPGADRVRQPRRVVGVATEPVEKKEERPSAEEGATPKTTLRRVPKVEQVDAKGESA</sequence>
<dbReference type="InterPro" id="IPR005704">
    <property type="entry name" value="Ribosomal_uS3_bac-typ"/>
</dbReference>
<evidence type="ECO:0000256" key="4">
    <source>
        <dbReference type="ARBA" id="ARBA00022980"/>
    </source>
</evidence>
<dbReference type="HOGENOM" id="CLU_058591_0_2_4"/>
<dbReference type="PANTHER" id="PTHR11760">
    <property type="entry name" value="30S/40S RIBOSOMAL PROTEIN S3"/>
    <property type="match status" value="1"/>
</dbReference>
<dbReference type="Gene3D" id="3.30.1140.32">
    <property type="entry name" value="Ribosomal protein S3, C-terminal domain"/>
    <property type="match status" value="1"/>
</dbReference>
<dbReference type="AlphaFoldDB" id="U5N5H8"/>
<feature type="domain" description="KH type-2" evidence="11">
    <location>
        <begin position="39"/>
        <end position="107"/>
    </location>
</feature>
<evidence type="ECO:0000313" key="12">
    <source>
        <dbReference type="EMBL" id="AGX86515.1"/>
    </source>
</evidence>
<dbReference type="PROSITE" id="PS00548">
    <property type="entry name" value="RIBOSOMAL_S3"/>
    <property type="match status" value="1"/>
</dbReference>
<dbReference type="InterPro" id="IPR057258">
    <property type="entry name" value="Ribosomal_uS3"/>
</dbReference>
<dbReference type="CDD" id="cd02412">
    <property type="entry name" value="KH-II_30S_S3"/>
    <property type="match status" value="1"/>
</dbReference>
<dbReference type="InterPro" id="IPR004087">
    <property type="entry name" value="KH_dom"/>
</dbReference>
<dbReference type="SMART" id="SM00322">
    <property type="entry name" value="KH"/>
    <property type="match status" value="1"/>
</dbReference>
<dbReference type="Pfam" id="PF00189">
    <property type="entry name" value="Ribosomal_S3_C"/>
    <property type="match status" value="1"/>
</dbReference>
<dbReference type="InterPro" id="IPR004044">
    <property type="entry name" value="KH_dom_type_2"/>
</dbReference>
<dbReference type="Gene3D" id="3.30.300.20">
    <property type="match status" value="1"/>
</dbReference>
<dbReference type="FunFam" id="3.30.300.20:FF:000001">
    <property type="entry name" value="30S ribosomal protein S3"/>
    <property type="match status" value="1"/>
</dbReference>